<dbReference type="GO" id="GO:0004715">
    <property type="term" value="F:non-membrane spanning protein tyrosine kinase activity"/>
    <property type="evidence" value="ECO:0007669"/>
    <property type="project" value="TreeGrafter"/>
</dbReference>
<keyword evidence="3" id="KW-0808">Transferase</keyword>
<feature type="binding site" evidence="1">
    <location>
        <position position="192"/>
    </location>
    <ligand>
        <name>ATP</name>
        <dbReference type="ChEBI" id="CHEBI:30616"/>
    </ligand>
</feature>
<dbReference type="GO" id="GO:0035556">
    <property type="term" value="P:intracellular signal transduction"/>
    <property type="evidence" value="ECO:0007669"/>
    <property type="project" value="TreeGrafter"/>
</dbReference>
<keyword evidence="1" id="KW-0547">Nucleotide-binding</keyword>
<sequence length="382" mass="42000">PFIKLNDPGVSATILARDMLVERIPWVAPECVSDPGSLALPADKWGFGATLWEIFSGGNMPLSLLEPQRKLEFYQSHQQLPAPKWPELATLVAQCMEYEPQRRPCFRALIRDLNSLITSDYELLSDLSPTDVTLRDGFWGHDSLAMSQDPELFQERHLKYISLLGKGNFGSVELCRYDPLGDSTGELVAVKKLQQDSAKEIRDFEREIQILHSLQHDFIVQYRGVCYSRAPGTLPCPRCPRAAASRQGGGYLGTQRCVHRDLGGGNILVESDSHVKIGGGGLAKLLPQDKDYWGGREPGQSPVFWYAPESLADNIFSCASDTWSFGVGGDELFTYSSKSKSPGGEFLRMMGTGKPGGIICHLLELLKDNRGGPAPAGCPAEV</sequence>
<dbReference type="GO" id="GO:0005829">
    <property type="term" value="C:cytosol"/>
    <property type="evidence" value="ECO:0007669"/>
    <property type="project" value="TreeGrafter"/>
</dbReference>
<evidence type="ECO:0000313" key="3">
    <source>
        <dbReference type="EMBL" id="NXD56612.1"/>
    </source>
</evidence>
<feature type="domain" description="Protein kinase" evidence="2">
    <location>
        <begin position="1"/>
        <end position="117"/>
    </location>
</feature>
<dbReference type="AlphaFoldDB" id="A0A851WV87"/>
<comment type="caution">
    <text evidence="3">The sequence shown here is derived from an EMBL/GenBank/DDBJ whole genome shotgun (WGS) entry which is preliminary data.</text>
</comment>
<dbReference type="GO" id="GO:0060397">
    <property type="term" value="P:growth hormone receptor signaling pathway via JAK-STAT"/>
    <property type="evidence" value="ECO:0007669"/>
    <property type="project" value="TreeGrafter"/>
</dbReference>
<keyword evidence="1" id="KW-0067">ATP-binding</keyword>
<name>A0A851WV87_CORMO</name>
<dbReference type="Gene3D" id="3.30.200.20">
    <property type="entry name" value="Phosphorylase Kinase, domain 1"/>
    <property type="match status" value="1"/>
</dbReference>
<dbReference type="InterPro" id="IPR000719">
    <property type="entry name" value="Prot_kinase_dom"/>
</dbReference>
<evidence type="ECO:0000313" key="4">
    <source>
        <dbReference type="Proteomes" id="UP000603793"/>
    </source>
</evidence>
<dbReference type="PANTHER" id="PTHR45807">
    <property type="entry name" value="TYROSINE-PROTEIN KINASE HOPSCOTCH"/>
    <property type="match status" value="1"/>
</dbReference>
<feature type="non-terminal residue" evidence="3">
    <location>
        <position position="382"/>
    </location>
</feature>
<dbReference type="EMBL" id="WBNF01000282">
    <property type="protein sequence ID" value="NXD56612.1"/>
    <property type="molecule type" value="Genomic_DNA"/>
</dbReference>
<dbReference type="GO" id="GO:0019221">
    <property type="term" value="P:cytokine-mediated signaling pathway"/>
    <property type="evidence" value="ECO:0007669"/>
    <property type="project" value="TreeGrafter"/>
</dbReference>
<accession>A0A851WV87</accession>
<dbReference type="PROSITE" id="PS00107">
    <property type="entry name" value="PROTEIN_KINASE_ATP"/>
    <property type="match status" value="1"/>
</dbReference>
<feature type="domain" description="Protein kinase" evidence="2">
    <location>
        <begin position="158"/>
        <end position="382"/>
    </location>
</feature>
<dbReference type="GO" id="GO:0030154">
    <property type="term" value="P:cell differentiation"/>
    <property type="evidence" value="ECO:0007669"/>
    <property type="project" value="TreeGrafter"/>
</dbReference>
<evidence type="ECO:0000256" key="1">
    <source>
        <dbReference type="PROSITE-ProRule" id="PRU10141"/>
    </source>
</evidence>
<dbReference type="PROSITE" id="PS50011">
    <property type="entry name" value="PROTEIN_KINASE_DOM"/>
    <property type="match status" value="2"/>
</dbReference>
<dbReference type="Proteomes" id="UP000603793">
    <property type="component" value="Unassembled WGS sequence"/>
</dbReference>
<proteinExistence type="predicted"/>
<dbReference type="InterPro" id="IPR017441">
    <property type="entry name" value="Protein_kinase_ATP_BS"/>
</dbReference>
<dbReference type="PANTHER" id="PTHR45807:SF3">
    <property type="entry name" value="TYROSINE-PROTEIN KINASE JAK3"/>
    <property type="match status" value="1"/>
</dbReference>
<dbReference type="PRINTS" id="PR00109">
    <property type="entry name" value="TYRKINASE"/>
</dbReference>
<dbReference type="GO" id="GO:0007259">
    <property type="term" value="P:cell surface receptor signaling pathway via JAK-STAT"/>
    <property type="evidence" value="ECO:0007669"/>
    <property type="project" value="TreeGrafter"/>
</dbReference>
<dbReference type="InterPro" id="IPR011009">
    <property type="entry name" value="Kinase-like_dom_sf"/>
</dbReference>
<dbReference type="Pfam" id="PF07714">
    <property type="entry name" value="PK_Tyr_Ser-Thr"/>
    <property type="match status" value="3"/>
</dbReference>
<dbReference type="SUPFAM" id="SSF56112">
    <property type="entry name" value="Protein kinase-like (PK-like)"/>
    <property type="match status" value="2"/>
</dbReference>
<dbReference type="InterPro" id="IPR051286">
    <property type="entry name" value="JAK"/>
</dbReference>
<dbReference type="GO" id="GO:0005131">
    <property type="term" value="F:growth hormone receptor binding"/>
    <property type="evidence" value="ECO:0007669"/>
    <property type="project" value="TreeGrafter"/>
</dbReference>
<evidence type="ECO:0000259" key="2">
    <source>
        <dbReference type="PROSITE" id="PS50011"/>
    </source>
</evidence>
<dbReference type="Gene3D" id="1.10.510.10">
    <property type="entry name" value="Transferase(Phosphotransferase) domain 1"/>
    <property type="match status" value="2"/>
</dbReference>
<reference evidence="3" key="1">
    <citation type="submission" date="2019-09" db="EMBL/GenBank/DDBJ databases">
        <title>Bird 10,000 Genomes (B10K) Project - Family phase.</title>
        <authorList>
            <person name="Zhang G."/>
        </authorList>
    </citation>
    <scope>NUCLEOTIDE SEQUENCE</scope>
    <source>
        <strain evidence="3">OUT-0060</strain>
        <tissue evidence="3">Blood</tissue>
    </source>
</reference>
<dbReference type="GO" id="GO:0005524">
    <property type="term" value="F:ATP binding"/>
    <property type="evidence" value="ECO:0007669"/>
    <property type="project" value="UniProtKB-UniRule"/>
</dbReference>
<feature type="non-terminal residue" evidence="3">
    <location>
        <position position="1"/>
    </location>
</feature>
<organism evidence="3 4">
    <name type="scientific">Corvus moneduloides</name>
    <name type="common">New Caledonian crow</name>
    <dbReference type="NCBI Taxonomy" id="1196302"/>
    <lineage>
        <taxon>Eukaryota</taxon>
        <taxon>Metazoa</taxon>
        <taxon>Chordata</taxon>
        <taxon>Craniata</taxon>
        <taxon>Vertebrata</taxon>
        <taxon>Euteleostomi</taxon>
        <taxon>Archelosauria</taxon>
        <taxon>Archosauria</taxon>
        <taxon>Dinosauria</taxon>
        <taxon>Saurischia</taxon>
        <taxon>Theropoda</taxon>
        <taxon>Coelurosauria</taxon>
        <taxon>Aves</taxon>
        <taxon>Neognathae</taxon>
        <taxon>Neoaves</taxon>
        <taxon>Telluraves</taxon>
        <taxon>Australaves</taxon>
        <taxon>Passeriformes</taxon>
        <taxon>Corvoidea</taxon>
        <taxon>Corvidae</taxon>
        <taxon>Corvus</taxon>
    </lineage>
</organism>
<gene>
    <name evidence="3" type="primary">Jak3_0</name>
    <name evidence="3" type="ORF">CORMON_R07151</name>
</gene>
<dbReference type="InterPro" id="IPR001245">
    <property type="entry name" value="Ser-Thr/Tyr_kinase_cat_dom"/>
</dbReference>
<keyword evidence="3" id="KW-0418">Kinase</keyword>
<protein>
    <submittedName>
        <fullName evidence="3">JAK3 kinase</fullName>
    </submittedName>
</protein>